<keyword evidence="2" id="KW-1185">Reference proteome</keyword>
<gene>
    <name evidence="1" type="ORF">F0145_01465</name>
</gene>
<dbReference type="Proteomes" id="UP000323426">
    <property type="component" value="Unassembled WGS sequence"/>
</dbReference>
<protein>
    <submittedName>
        <fullName evidence="1">Uncharacterized protein</fullName>
    </submittedName>
</protein>
<comment type="caution">
    <text evidence="1">The sequence shown here is derived from an EMBL/GenBank/DDBJ whole genome shotgun (WGS) entry which is preliminary data.</text>
</comment>
<proteinExistence type="predicted"/>
<accession>A0A5M6DT31</accession>
<dbReference type="RefSeq" id="WP_150086285.1">
    <property type="nucleotide sequence ID" value="NZ_VWSF01000001.1"/>
</dbReference>
<evidence type="ECO:0000313" key="1">
    <source>
        <dbReference type="EMBL" id="KAA5549290.1"/>
    </source>
</evidence>
<organism evidence="1 2">
    <name type="scientific">Adhaeribacter rhizoryzae</name>
    <dbReference type="NCBI Taxonomy" id="2607907"/>
    <lineage>
        <taxon>Bacteria</taxon>
        <taxon>Pseudomonadati</taxon>
        <taxon>Bacteroidota</taxon>
        <taxon>Cytophagia</taxon>
        <taxon>Cytophagales</taxon>
        <taxon>Hymenobacteraceae</taxon>
        <taxon>Adhaeribacter</taxon>
    </lineage>
</organism>
<dbReference type="EMBL" id="VWSF01000001">
    <property type="protein sequence ID" value="KAA5549290.1"/>
    <property type="molecule type" value="Genomic_DNA"/>
</dbReference>
<evidence type="ECO:0000313" key="2">
    <source>
        <dbReference type="Proteomes" id="UP000323426"/>
    </source>
</evidence>
<dbReference type="AlphaFoldDB" id="A0A5M6DT31"/>
<reference evidence="1 2" key="1">
    <citation type="submission" date="2019-09" db="EMBL/GenBank/DDBJ databases">
        <title>Genome sequence and assembly of Adhaeribacter sp.</title>
        <authorList>
            <person name="Chhetri G."/>
        </authorList>
    </citation>
    <scope>NUCLEOTIDE SEQUENCE [LARGE SCALE GENOMIC DNA]</scope>
    <source>
        <strain evidence="1 2">DK36</strain>
    </source>
</reference>
<sequence length="62" mass="7451">MKKEKETPKFPIRIENFDQYEITDCSAILRRLELAEANKGKGQDYKKFAERAESRINYMMFE</sequence>
<name>A0A5M6DT31_9BACT</name>